<dbReference type="SUPFAM" id="SSF47384">
    <property type="entry name" value="Homodimeric domain of signal transducing histidine kinase"/>
    <property type="match status" value="1"/>
</dbReference>
<dbReference type="SUPFAM" id="SSF63829">
    <property type="entry name" value="Calcium-dependent phosphotriesterase"/>
    <property type="match status" value="1"/>
</dbReference>
<dbReference type="SUPFAM" id="SSF55073">
    <property type="entry name" value="Nucleotide cyclase"/>
    <property type="match status" value="1"/>
</dbReference>
<dbReference type="Gene3D" id="2.60.40.10">
    <property type="entry name" value="Immunoglobulins"/>
    <property type="match status" value="1"/>
</dbReference>
<dbReference type="Gene3D" id="3.30.70.1230">
    <property type="entry name" value="Nucleotide cyclase"/>
    <property type="match status" value="1"/>
</dbReference>
<dbReference type="InterPro" id="IPR013783">
    <property type="entry name" value="Ig-like_fold"/>
</dbReference>
<dbReference type="SMART" id="SM00388">
    <property type="entry name" value="HisKA"/>
    <property type="match status" value="1"/>
</dbReference>
<dbReference type="EMBL" id="CP002691">
    <property type="protein sequence ID" value="AEE50837.1"/>
    <property type="molecule type" value="Genomic_DNA"/>
</dbReference>
<dbReference type="GO" id="GO:0000155">
    <property type="term" value="F:phosphorelay sensor kinase activity"/>
    <property type="evidence" value="ECO:0007669"/>
    <property type="project" value="InterPro"/>
</dbReference>
<dbReference type="Pfam" id="PF02518">
    <property type="entry name" value="HATPase_c"/>
    <property type="match status" value="1"/>
</dbReference>
<dbReference type="InterPro" id="IPR011123">
    <property type="entry name" value="Y_Y_Y"/>
</dbReference>
<dbReference type="eggNOG" id="COG2205">
    <property type="taxonomic scope" value="Bacteria"/>
</dbReference>
<evidence type="ECO:0000256" key="4">
    <source>
        <dbReference type="PROSITE-ProRule" id="PRU00169"/>
    </source>
</evidence>
<dbReference type="CDD" id="cd00082">
    <property type="entry name" value="HisKA"/>
    <property type="match status" value="1"/>
</dbReference>
<evidence type="ECO:0000313" key="10">
    <source>
        <dbReference type="EMBL" id="AEE50837.1"/>
    </source>
</evidence>
<evidence type="ECO:0000259" key="7">
    <source>
        <dbReference type="PROSITE" id="PS50109"/>
    </source>
</evidence>
<keyword evidence="6" id="KW-1133">Transmembrane helix</keyword>
<dbReference type="SMART" id="SM00387">
    <property type="entry name" value="HATPase_c"/>
    <property type="match status" value="1"/>
</dbReference>
<dbReference type="Pfam" id="PF00512">
    <property type="entry name" value="HisKA"/>
    <property type="match status" value="1"/>
</dbReference>
<dbReference type="PRINTS" id="PR00344">
    <property type="entry name" value="BCTRLSENSOR"/>
</dbReference>
<dbReference type="SMART" id="SM00044">
    <property type="entry name" value="CYCc"/>
    <property type="match status" value="1"/>
</dbReference>
<dbReference type="Gene3D" id="2.130.10.10">
    <property type="entry name" value="YVTN repeat-like/Quinoprotein amine dehydrogenase"/>
    <property type="match status" value="5"/>
</dbReference>
<evidence type="ECO:0000259" key="8">
    <source>
        <dbReference type="PROSITE" id="PS50110"/>
    </source>
</evidence>
<evidence type="ECO:0000256" key="1">
    <source>
        <dbReference type="ARBA" id="ARBA00000085"/>
    </source>
</evidence>
<evidence type="ECO:0000256" key="5">
    <source>
        <dbReference type="SAM" id="Coils"/>
    </source>
</evidence>
<keyword evidence="6" id="KW-0472">Membrane</keyword>
<dbReference type="Gene3D" id="3.40.50.2300">
    <property type="match status" value="1"/>
</dbReference>
<dbReference type="CDD" id="cd07302">
    <property type="entry name" value="CHD"/>
    <property type="match status" value="1"/>
</dbReference>
<dbReference type="PROSITE" id="PS50110">
    <property type="entry name" value="RESPONSE_REGULATORY"/>
    <property type="match status" value="1"/>
</dbReference>
<dbReference type="SMART" id="SM00448">
    <property type="entry name" value="REC"/>
    <property type="match status" value="1"/>
</dbReference>
<organism evidence="10 11">
    <name type="scientific">Haliscomenobacter hydrossis (strain ATCC 27775 / DSM 1100 / LMG 10767 / O)</name>
    <dbReference type="NCBI Taxonomy" id="760192"/>
    <lineage>
        <taxon>Bacteria</taxon>
        <taxon>Pseudomonadati</taxon>
        <taxon>Bacteroidota</taxon>
        <taxon>Saprospiria</taxon>
        <taxon>Saprospirales</taxon>
        <taxon>Haliscomenobacteraceae</taxon>
        <taxon>Haliscomenobacter</taxon>
    </lineage>
</organism>
<dbReference type="RefSeq" id="WP_013765380.1">
    <property type="nucleotide sequence ID" value="NC_015510.1"/>
</dbReference>
<dbReference type="PANTHER" id="PTHR43547">
    <property type="entry name" value="TWO-COMPONENT HISTIDINE KINASE"/>
    <property type="match status" value="1"/>
</dbReference>
<evidence type="ECO:0000313" key="11">
    <source>
        <dbReference type="Proteomes" id="UP000008461"/>
    </source>
</evidence>
<evidence type="ECO:0000256" key="2">
    <source>
        <dbReference type="ARBA" id="ARBA00012438"/>
    </source>
</evidence>
<dbReference type="CDD" id="cd16922">
    <property type="entry name" value="HATPase_EvgS-ArcB-TorS-like"/>
    <property type="match status" value="1"/>
</dbReference>
<dbReference type="eggNOG" id="COG0745">
    <property type="taxonomic scope" value="Bacteria"/>
</dbReference>
<dbReference type="InterPro" id="IPR015943">
    <property type="entry name" value="WD40/YVTN_repeat-like_dom_sf"/>
</dbReference>
<dbReference type="InterPro" id="IPR036097">
    <property type="entry name" value="HisK_dim/P_sf"/>
</dbReference>
<sequence length="1603" mass="181183">MQNRYCHTLYLLFICLLCLCASGLYGQAIPSYRIEPIELPGDIAGNSVNNMVQDQEGYLWFASRDGLHRYDGFQFKSWHHDPQNPKSLSNSYVEWCLVDKNNNLWVGSYNGGLNLFDRKTETFTRFVHESNRTTSLSNDQVTCMVQDNVGNLWVGTEDGLNRLDPITKRFTRFLHDPKNPKSINANSIKSLLIDHNGILWVGTGNHTGEPEPVEENVGLNRYNPGNSTFTRFSIGDETDRRNSVWALEEDSKGQIWVGTFGNGLYSFDRTSNKFTRQAIDPINWPGKKPGDQADRLFTQISFIHEDQHKKLWIGSFGGGLNLYDPATKRIVAFQQATVTNQQLPNKYCFRICETRDGTIFVSTGGQGKVVFKIRANTERLQSFTFSQNSDVKINYVFQLLENRPDEVLAATGQGFFTYLLNKKEYKPWPPENETRRLRNREVRRLFKERSGQVWVLARNALLKYSAEGRFLNELASKNRTKIRFPSGMLQAKDGSTWITTGFQGLARYLPKNDSLIFFDLPTFPLSKQVQRMLLEDSLKLSRGTFSTSPIEDKAGKIWMAAGLNFTQRALEINEGGAFFSFDPKTQNINSYWPDNIPRNMLSDLLLDRQGKFWLAIREVGIFKFDAKTAQFEVIKPTGAMGATLGRVNHLEEDAEGHIWMATSSELIQYDPNLRSFSFFSRNNGLTASNLYQLAKLSHGKLGIGTNNGFYIFDPVQMRKSGTPPELAFTELSVGGEVIAPGTEGILPQPLAQMERLKLNYRSNVFSIGFSTFHYDDPIHNRVQFLLEGYDPDWREVKGEQAAQYVNVPSGHYTFKIRAANAQGVWTPQPRTLKVIITPPWWRTVWAILLFLLLIAGFAGMFYRWRMTTQRQNLQQRERELQQEREQLEKERRMNERLQQVDKLKDQFLANTSHELRTPLQGIIGLSEALLEDELDPERKANLTMVVSSGKRLNSLVNDILDFSKLKNADIELDLRPISLHSMADVVLKNISPLVAGKSIELLNSVSVDFPAASADENRLQQILYNLLGNAVKFTESGYIKIDALERDNDLVVCVEDTGPGIPPDKRDAIFQEFTQGDASTTRAFSGTGLGLSISKRLVELHGGTMWLESEIDQGSKFFFSLQKSISEGELPVQKVEVSKNKESKGTLRNLLSEVQKAQEETVSTLIGKKEVPVVVQNGTKGLELLQSDAPVHILVVDDEPINQQVLKSHLSALKYDITSALNGEDALKALSNGKHFDLVLLDVMMPRMSGYEVCEQIRKKFLPSELPVIMITAKNQVQDLVHGLNTGANDYITKPFTKDEFLARVKTHLNLHQIHAATGRFVPVEFIRALGRESITDVQLGDQIEKEVTVLFSDIRDFTSLSEKMTPEENFRFVNAFHGRLGPIVQTNHGFINQYLGDGIMAIFIQKPEDALKASILMQKNIRAYNLTRLTKGRSLIRTGMGMHTGPLIMGIIGDDKRMDAATISDTVNTASRIESLTKFYGANILISEDSLKGIADKSAFNLRFLGKVLVKGKQHELGIYECIDGDEPEMLWYKQATLEDFAKGVNLYFERDFAGAAEVFKEKVLRRNPRDIAAKILLTKAQNLAETGVPNDWTGVEKMEFK</sequence>
<keyword evidence="6" id="KW-0812">Transmembrane</keyword>
<dbReference type="InterPro" id="IPR029787">
    <property type="entry name" value="Nucleotide_cyclase"/>
</dbReference>
<dbReference type="PANTHER" id="PTHR43547:SF2">
    <property type="entry name" value="HYBRID SIGNAL TRANSDUCTION HISTIDINE KINASE C"/>
    <property type="match status" value="1"/>
</dbReference>
<dbReference type="InterPro" id="IPR004358">
    <property type="entry name" value="Sig_transdc_His_kin-like_C"/>
</dbReference>
<dbReference type="KEGG" id="hhy:Halhy_2973"/>
<evidence type="ECO:0000256" key="6">
    <source>
        <dbReference type="SAM" id="Phobius"/>
    </source>
</evidence>
<accession>F4L5H3</accession>
<keyword evidence="11" id="KW-1185">Reference proteome</keyword>
<dbReference type="InterPro" id="IPR001789">
    <property type="entry name" value="Sig_transdc_resp-reg_receiver"/>
</dbReference>
<dbReference type="InterPro" id="IPR001054">
    <property type="entry name" value="A/G_cyclase"/>
</dbReference>
<feature type="domain" description="Response regulatory" evidence="8">
    <location>
        <begin position="1192"/>
        <end position="1309"/>
    </location>
</feature>
<dbReference type="Gene3D" id="3.30.565.10">
    <property type="entry name" value="Histidine kinase-like ATPase, C-terminal domain"/>
    <property type="match status" value="1"/>
</dbReference>
<dbReference type="eggNOG" id="COG3292">
    <property type="taxonomic scope" value="Bacteria"/>
</dbReference>
<dbReference type="InterPro" id="IPR011047">
    <property type="entry name" value="Quinoprotein_ADH-like_sf"/>
</dbReference>
<protein>
    <recommendedName>
        <fullName evidence="2">histidine kinase</fullName>
        <ecNumber evidence="2">2.7.13.3</ecNumber>
    </recommendedName>
</protein>
<dbReference type="STRING" id="760192.Halhy_2973"/>
<dbReference type="Pfam" id="PF07495">
    <property type="entry name" value="Y_Y_Y"/>
    <property type="match status" value="1"/>
</dbReference>
<comment type="catalytic activity">
    <reaction evidence="1">
        <text>ATP + protein L-histidine = ADP + protein N-phospho-L-histidine.</text>
        <dbReference type="EC" id="2.7.13.3"/>
    </reaction>
</comment>
<proteinExistence type="predicted"/>
<dbReference type="Pfam" id="PF07494">
    <property type="entry name" value="Reg_prop"/>
    <property type="match status" value="3"/>
</dbReference>
<dbReference type="FunFam" id="3.30.565.10:FF:000010">
    <property type="entry name" value="Sensor histidine kinase RcsC"/>
    <property type="match status" value="1"/>
</dbReference>
<dbReference type="Pfam" id="PF00072">
    <property type="entry name" value="Response_reg"/>
    <property type="match status" value="1"/>
</dbReference>
<dbReference type="OrthoDB" id="9809670at2"/>
<dbReference type="PROSITE" id="PS50109">
    <property type="entry name" value="HIS_KIN"/>
    <property type="match status" value="1"/>
</dbReference>
<dbReference type="InterPro" id="IPR011006">
    <property type="entry name" value="CheY-like_superfamily"/>
</dbReference>
<dbReference type="SUPFAM" id="SSF52172">
    <property type="entry name" value="CheY-like"/>
    <property type="match status" value="1"/>
</dbReference>
<feature type="transmembrane region" description="Helical" evidence="6">
    <location>
        <begin position="840"/>
        <end position="862"/>
    </location>
</feature>
<dbReference type="InterPro" id="IPR003594">
    <property type="entry name" value="HATPase_dom"/>
</dbReference>
<dbReference type="HOGENOM" id="CLU_244170_0_0_10"/>
<keyword evidence="5" id="KW-0175">Coiled coil</keyword>
<dbReference type="Proteomes" id="UP000008461">
    <property type="component" value="Chromosome"/>
</dbReference>
<dbReference type="InterPro" id="IPR005467">
    <property type="entry name" value="His_kinase_dom"/>
</dbReference>
<dbReference type="CDD" id="cd17574">
    <property type="entry name" value="REC_OmpR"/>
    <property type="match status" value="1"/>
</dbReference>
<dbReference type="PROSITE" id="PS50125">
    <property type="entry name" value="GUANYLATE_CYCLASE_2"/>
    <property type="match status" value="1"/>
</dbReference>
<dbReference type="SUPFAM" id="SSF50998">
    <property type="entry name" value="Quinoprotein alcohol dehydrogenase-like"/>
    <property type="match status" value="1"/>
</dbReference>
<dbReference type="InterPro" id="IPR036890">
    <property type="entry name" value="HATPase_C_sf"/>
</dbReference>
<reference evidence="10 11" key="1">
    <citation type="journal article" date="2011" name="Stand. Genomic Sci.">
        <title>Complete genome sequence of Haliscomenobacter hydrossis type strain (O).</title>
        <authorList>
            <consortium name="US DOE Joint Genome Institute (JGI-PGF)"/>
            <person name="Daligault H."/>
            <person name="Lapidus A."/>
            <person name="Zeytun A."/>
            <person name="Nolan M."/>
            <person name="Lucas S."/>
            <person name="Del Rio T.G."/>
            <person name="Tice H."/>
            <person name="Cheng J.F."/>
            <person name="Tapia R."/>
            <person name="Han C."/>
            <person name="Goodwin L."/>
            <person name="Pitluck S."/>
            <person name="Liolios K."/>
            <person name="Pagani I."/>
            <person name="Ivanova N."/>
            <person name="Huntemann M."/>
            <person name="Mavromatis K."/>
            <person name="Mikhailova N."/>
            <person name="Pati A."/>
            <person name="Chen A."/>
            <person name="Palaniappan K."/>
            <person name="Land M."/>
            <person name="Hauser L."/>
            <person name="Brambilla E.M."/>
            <person name="Rohde M."/>
            <person name="Verbarg S."/>
            <person name="Goker M."/>
            <person name="Bristow J."/>
            <person name="Eisen J.A."/>
            <person name="Markowitz V."/>
            <person name="Hugenholtz P."/>
            <person name="Kyrpides N.C."/>
            <person name="Klenk H.P."/>
            <person name="Woyke T."/>
        </authorList>
    </citation>
    <scope>NUCLEOTIDE SEQUENCE [LARGE SCALE GENOMIC DNA]</scope>
    <source>
        <strain evidence="11">ATCC 27775 / DSM 1100 / LMG 10767 / O</strain>
    </source>
</reference>
<evidence type="ECO:0000259" key="9">
    <source>
        <dbReference type="PROSITE" id="PS50125"/>
    </source>
</evidence>
<feature type="domain" description="Histidine kinase" evidence="7">
    <location>
        <begin position="910"/>
        <end position="1125"/>
    </location>
</feature>
<keyword evidence="3 4" id="KW-0597">Phosphoprotein</keyword>
<name>F4L5H3_HALH1</name>
<gene>
    <name evidence="10" type="ordered locus">Halhy_2973</name>
</gene>
<dbReference type="InterPro" id="IPR003661">
    <property type="entry name" value="HisK_dim/P_dom"/>
</dbReference>
<dbReference type="SUPFAM" id="SSF55874">
    <property type="entry name" value="ATPase domain of HSP90 chaperone/DNA topoisomerase II/histidine kinase"/>
    <property type="match status" value="1"/>
</dbReference>
<dbReference type="GO" id="GO:0009190">
    <property type="term" value="P:cyclic nucleotide biosynthetic process"/>
    <property type="evidence" value="ECO:0007669"/>
    <property type="project" value="InterPro"/>
</dbReference>
<dbReference type="GO" id="GO:0004016">
    <property type="term" value="F:adenylate cyclase activity"/>
    <property type="evidence" value="ECO:0007669"/>
    <property type="project" value="UniProtKB-ARBA"/>
</dbReference>
<feature type="domain" description="Guanylate cyclase" evidence="9">
    <location>
        <begin position="1349"/>
        <end position="1475"/>
    </location>
</feature>
<dbReference type="Gene3D" id="1.10.287.130">
    <property type="match status" value="1"/>
</dbReference>
<dbReference type="Pfam" id="PF00211">
    <property type="entry name" value="Guanylate_cyc"/>
    <property type="match status" value="1"/>
</dbReference>
<dbReference type="eggNOG" id="COG2114">
    <property type="taxonomic scope" value="Bacteria"/>
</dbReference>
<dbReference type="EC" id="2.7.13.3" evidence="2"/>
<evidence type="ECO:0000256" key="3">
    <source>
        <dbReference type="ARBA" id="ARBA00022553"/>
    </source>
</evidence>
<reference key="2">
    <citation type="submission" date="2011-04" db="EMBL/GenBank/DDBJ databases">
        <title>Complete sequence of chromosome of Haliscomenobacter hydrossis DSM 1100.</title>
        <authorList>
            <consortium name="US DOE Joint Genome Institute (JGI-PGF)"/>
            <person name="Lucas S."/>
            <person name="Han J."/>
            <person name="Lapidus A."/>
            <person name="Bruce D."/>
            <person name="Goodwin L."/>
            <person name="Pitluck S."/>
            <person name="Peters L."/>
            <person name="Kyrpides N."/>
            <person name="Mavromatis K."/>
            <person name="Ivanova N."/>
            <person name="Ovchinnikova G."/>
            <person name="Pagani I."/>
            <person name="Daligault H."/>
            <person name="Detter J.C."/>
            <person name="Han C."/>
            <person name="Land M."/>
            <person name="Hauser L."/>
            <person name="Markowitz V."/>
            <person name="Cheng J.-F."/>
            <person name="Hugenholtz P."/>
            <person name="Woyke T."/>
            <person name="Wu D."/>
            <person name="Verbarg S."/>
            <person name="Frueling A."/>
            <person name="Brambilla E."/>
            <person name="Klenk H.-P."/>
            <person name="Eisen J.A."/>
        </authorList>
    </citation>
    <scope>NUCLEOTIDE SEQUENCE</scope>
    <source>
        <strain>DSM 1100</strain>
    </source>
</reference>
<feature type="modified residue" description="4-aspartylphosphate" evidence="4">
    <location>
        <position position="1242"/>
    </location>
</feature>
<feature type="coiled-coil region" evidence="5">
    <location>
        <begin position="863"/>
        <end position="900"/>
    </location>
</feature>
<dbReference type="InterPro" id="IPR011110">
    <property type="entry name" value="Reg_prop"/>
</dbReference>